<dbReference type="Proteomes" id="UP000614601">
    <property type="component" value="Unassembled WGS sequence"/>
</dbReference>
<sequence>MFEKLDINDEDMGEKRKEVEKEDYIEEDEFIKAFLPENLNIYIHRAYVSGNTEECKMMIMDLLARSSPSICEYALLVRALIAREEGKIKESLEWLQKVAEYNPNSVKLVYELGRSYLLLGDHERAIMAFDKGIRLDPNDWKFYYWKATCLYYSTTNVREAIGKAQECLTQYPRANKNVDMLTLMAKICIQKNDLIPAIEAYKIAHDLEPDNLEIISHLGLIYLKTGNEDKAFSHLGKALTYDQNHLPSLIAAAAILQNNADFDVALTKYRVATAACDHNGAIWSNIGMCFQGKGKLVAAISCLKRANYLNPLDWKILFNLSLAYFSMLQHSTAYHFMSAALNLNPKNRFLLMGLAIILTRLEDHANARKAYDRALAMEPNDYIIRLNYTVFEYRHGTPEAAAEVLRDIGAPPKHIDAYTLGELMSIVDRMRSSLRKIPGITGL</sequence>
<protein>
    <recommendedName>
        <fullName evidence="7">TPR_REGION domain-containing protein</fullName>
    </recommendedName>
</protein>
<dbReference type="AlphaFoldDB" id="A0A811KMN8"/>
<dbReference type="PANTHER" id="PTHR44186:SF1">
    <property type="entry name" value="BARDET-BIEDL SYNDROME 4 PROTEIN"/>
    <property type="match status" value="1"/>
</dbReference>
<evidence type="ECO:0000256" key="2">
    <source>
        <dbReference type="ARBA" id="ARBA00022803"/>
    </source>
</evidence>
<dbReference type="SUPFAM" id="SSF48452">
    <property type="entry name" value="TPR-like"/>
    <property type="match status" value="1"/>
</dbReference>
<dbReference type="OrthoDB" id="309339at2759"/>
<gene>
    <name evidence="5" type="ORF">BOKJ2_LOCUS7101</name>
</gene>
<evidence type="ECO:0000256" key="4">
    <source>
        <dbReference type="PROSITE-ProRule" id="PRU00339"/>
    </source>
</evidence>
<feature type="repeat" description="TPR" evidence="4">
    <location>
        <begin position="348"/>
        <end position="381"/>
    </location>
</feature>
<accession>A0A811KMN8</accession>
<keyword evidence="6" id="KW-1185">Reference proteome</keyword>
<dbReference type="GO" id="GO:0060271">
    <property type="term" value="P:cilium assembly"/>
    <property type="evidence" value="ECO:0007669"/>
    <property type="project" value="TreeGrafter"/>
</dbReference>
<evidence type="ECO:0000313" key="5">
    <source>
        <dbReference type="EMBL" id="CAD5217465.1"/>
    </source>
</evidence>
<proteinExistence type="inferred from homology"/>
<feature type="repeat" description="TPR" evidence="4">
    <location>
        <begin position="106"/>
        <end position="139"/>
    </location>
</feature>
<keyword evidence="1" id="KW-0677">Repeat</keyword>
<name>A0A811KMN8_9BILA</name>
<dbReference type="Proteomes" id="UP000783686">
    <property type="component" value="Unassembled WGS sequence"/>
</dbReference>
<evidence type="ECO:0000256" key="1">
    <source>
        <dbReference type="ARBA" id="ARBA00022737"/>
    </source>
</evidence>
<dbReference type="PROSITE" id="PS50005">
    <property type="entry name" value="TPR"/>
    <property type="match status" value="4"/>
</dbReference>
<comment type="similarity">
    <text evidence="3">Belongs to the BBS4 family.</text>
</comment>
<dbReference type="Gene3D" id="1.25.40.10">
    <property type="entry name" value="Tetratricopeptide repeat domain"/>
    <property type="match status" value="1"/>
</dbReference>
<dbReference type="GO" id="GO:0036064">
    <property type="term" value="C:ciliary basal body"/>
    <property type="evidence" value="ECO:0007669"/>
    <property type="project" value="TreeGrafter"/>
</dbReference>
<reference evidence="5" key="1">
    <citation type="submission" date="2020-09" db="EMBL/GenBank/DDBJ databases">
        <authorList>
            <person name="Kikuchi T."/>
        </authorList>
    </citation>
    <scope>NUCLEOTIDE SEQUENCE</scope>
    <source>
        <strain evidence="5">SH1</strain>
    </source>
</reference>
<dbReference type="Pfam" id="PF13181">
    <property type="entry name" value="TPR_8"/>
    <property type="match status" value="1"/>
</dbReference>
<evidence type="ECO:0000313" key="6">
    <source>
        <dbReference type="Proteomes" id="UP000614601"/>
    </source>
</evidence>
<dbReference type="InterPro" id="IPR011990">
    <property type="entry name" value="TPR-like_helical_dom_sf"/>
</dbReference>
<evidence type="ECO:0008006" key="7">
    <source>
        <dbReference type="Google" id="ProtNLM"/>
    </source>
</evidence>
<organism evidence="5 6">
    <name type="scientific">Bursaphelenchus okinawaensis</name>
    <dbReference type="NCBI Taxonomy" id="465554"/>
    <lineage>
        <taxon>Eukaryota</taxon>
        <taxon>Metazoa</taxon>
        <taxon>Ecdysozoa</taxon>
        <taxon>Nematoda</taxon>
        <taxon>Chromadorea</taxon>
        <taxon>Rhabditida</taxon>
        <taxon>Tylenchina</taxon>
        <taxon>Tylenchomorpha</taxon>
        <taxon>Aphelenchoidea</taxon>
        <taxon>Aphelenchoididae</taxon>
        <taxon>Bursaphelenchus</taxon>
    </lineage>
</organism>
<feature type="repeat" description="TPR" evidence="4">
    <location>
        <begin position="314"/>
        <end position="347"/>
    </location>
</feature>
<dbReference type="Pfam" id="PF13432">
    <property type="entry name" value="TPR_16"/>
    <property type="match status" value="2"/>
</dbReference>
<dbReference type="PROSITE" id="PS50293">
    <property type="entry name" value="TPR_REGION"/>
    <property type="match status" value="1"/>
</dbReference>
<dbReference type="GO" id="GO:0061512">
    <property type="term" value="P:protein localization to cilium"/>
    <property type="evidence" value="ECO:0007669"/>
    <property type="project" value="TreeGrafter"/>
</dbReference>
<comment type="caution">
    <text evidence="5">The sequence shown here is derived from an EMBL/GenBank/DDBJ whole genome shotgun (WGS) entry which is preliminary data.</text>
</comment>
<evidence type="ECO:0000256" key="3">
    <source>
        <dbReference type="ARBA" id="ARBA00023778"/>
    </source>
</evidence>
<dbReference type="PANTHER" id="PTHR44186">
    <property type="match status" value="1"/>
</dbReference>
<dbReference type="SMART" id="SM00028">
    <property type="entry name" value="TPR"/>
    <property type="match status" value="7"/>
</dbReference>
<keyword evidence="2 4" id="KW-0802">TPR repeat</keyword>
<feature type="repeat" description="TPR" evidence="4">
    <location>
        <begin position="212"/>
        <end position="245"/>
    </location>
</feature>
<dbReference type="EMBL" id="CAJFDH010000003">
    <property type="protein sequence ID" value="CAD5217465.1"/>
    <property type="molecule type" value="Genomic_DNA"/>
</dbReference>
<dbReference type="InterPro" id="IPR019734">
    <property type="entry name" value="TPR_rpt"/>
</dbReference>
<dbReference type="EMBL" id="CAJFCW020000003">
    <property type="protein sequence ID" value="CAG9107835.1"/>
    <property type="molecule type" value="Genomic_DNA"/>
</dbReference>